<dbReference type="Proteomes" id="UP000826846">
    <property type="component" value="Segment"/>
</dbReference>
<feature type="domain" description="HNH nuclease" evidence="1">
    <location>
        <begin position="63"/>
        <end position="101"/>
    </location>
</feature>
<dbReference type="Gene3D" id="3.90.75.20">
    <property type="match status" value="1"/>
</dbReference>
<dbReference type="EMBL" id="MZ398243">
    <property type="protein sequence ID" value="QYC96916.1"/>
    <property type="molecule type" value="Genomic_DNA"/>
</dbReference>
<dbReference type="SUPFAM" id="SSF54060">
    <property type="entry name" value="His-Me finger endonucleases"/>
    <property type="match status" value="1"/>
</dbReference>
<dbReference type="RefSeq" id="YP_010673210.1">
    <property type="nucleotide sequence ID" value="NC_070983.1"/>
</dbReference>
<reference evidence="2 3" key="1">
    <citation type="submission" date="2021-06" db="EMBL/GenBank/DDBJ databases">
        <authorList>
            <person name="Tian F."/>
            <person name="Li J."/>
            <person name="Li F."/>
            <person name="Tong Y."/>
        </authorList>
    </citation>
    <scope>NUCLEOTIDE SEQUENCE [LARGE SCALE GENOMIC DNA]</scope>
</reference>
<dbReference type="GeneID" id="77949504"/>
<keyword evidence="3" id="KW-1185">Reference proteome</keyword>
<dbReference type="InterPro" id="IPR044925">
    <property type="entry name" value="His-Me_finger_sf"/>
</dbReference>
<name>A0AAE8BFK7_9CAUD</name>
<protein>
    <recommendedName>
        <fullName evidence="1">HNH nuclease domain-containing protein</fullName>
    </recommendedName>
</protein>
<evidence type="ECO:0000313" key="2">
    <source>
        <dbReference type="EMBL" id="QYC96916.1"/>
    </source>
</evidence>
<dbReference type="KEGG" id="vg:77949504"/>
<accession>A0AAE8BFK7</accession>
<proteinExistence type="predicted"/>
<evidence type="ECO:0000259" key="1">
    <source>
        <dbReference type="Pfam" id="PF13392"/>
    </source>
</evidence>
<evidence type="ECO:0000313" key="3">
    <source>
        <dbReference type="Proteomes" id="UP000826846"/>
    </source>
</evidence>
<organism evidence="2 3">
    <name type="scientific">Escherichia phage IME267</name>
    <dbReference type="NCBI Taxonomy" id="2860374"/>
    <lineage>
        <taxon>Viruses</taxon>
        <taxon>Duplodnaviria</taxon>
        <taxon>Heunggongvirae</taxon>
        <taxon>Uroviricota</taxon>
        <taxon>Caudoviricetes</taxon>
        <taxon>Mktvariviridae</taxon>
        <taxon>Gordonclarkvirinae</taxon>
        <taxon>Suseptimavirus</taxon>
        <taxon>Suseptimavirus IME267</taxon>
    </lineage>
</organism>
<dbReference type="InterPro" id="IPR003615">
    <property type="entry name" value="HNH_nuc"/>
</dbReference>
<dbReference type="InterPro" id="IPR016177">
    <property type="entry name" value="DNA-bd_dom_sf"/>
</dbReference>
<dbReference type="Pfam" id="PF13392">
    <property type="entry name" value="HNH_3"/>
    <property type="match status" value="1"/>
</dbReference>
<dbReference type="SUPFAM" id="SSF54171">
    <property type="entry name" value="DNA-binding domain"/>
    <property type="match status" value="1"/>
</dbReference>
<sequence length="161" mass="18591">MIAKDVKSKIIHDFFEANFETGQVYWKVRRGTKIRAGDEAGCIDSLGRWKLCCQGFTFRRYQVIWCLKHGTFPETQIDHINRNPLDDRLSNLRLVTNEVNSWNKGLNSNNRSGVKGVYLSKGRYIANIFIQGKTLYLGTFDTLEEAAKCRQEKEQEHVSSI</sequence>
<dbReference type="GO" id="GO:0003677">
    <property type="term" value="F:DNA binding"/>
    <property type="evidence" value="ECO:0007669"/>
    <property type="project" value="InterPro"/>
</dbReference>